<dbReference type="InterPro" id="IPR001497">
    <property type="entry name" value="MethylDNA_cys_MeTrfase_AS"/>
</dbReference>
<evidence type="ECO:0000256" key="12">
    <source>
        <dbReference type="SAM" id="MobiDB-lite"/>
    </source>
</evidence>
<dbReference type="GO" id="GO:0006281">
    <property type="term" value="P:DNA repair"/>
    <property type="evidence" value="ECO:0007669"/>
    <property type="project" value="UniProtKB-KW"/>
</dbReference>
<accession>A0A8H5GFI0</accession>
<feature type="domain" description="Methylated-DNA-[protein]-cysteine S-methyltransferase DNA binding" evidence="13">
    <location>
        <begin position="97"/>
        <end position="162"/>
    </location>
</feature>
<evidence type="ECO:0000256" key="9">
    <source>
        <dbReference type="ARBA" id="ARBA00030795"/>
    </source>
</evidence>
<feature type="compositionally biased region" description="Polar residues" evidence="12">
    <location>
        <begin position="53"/>
        <end position="62"/>
    </location>
</feature>
<proteinExistence type="inferred from homology"/>
<evidence type="ECO:0000256" key="3">
    <source>
        <dbReference type="ARBA" id="ARBA00011918"/>
    </source>
</evidence>
<gene>
    <name evidence="14" type="ORF">D9756_001086</name>
</gene>
<keyword evidence="15" id="KW-1185">Reference proteome</keyword>
<evidence type="ECO:0000256" key="6">
    <source>
        <dbReference type="ARBA" id="ARBA00022679"/>
    </source>
</evidence>
<evidence type="ECO:0000256" key="8">
    <source>
        <dbReference type="ARBA" id="ARBA00023204"/>
    </source>
</evidence>
<keyword evidence="6" id="KW-0808">Transferase</keyword>
<dbReference type="OrthoDB" id="1907495at2759"/>
<name>A0A8H5GFI0_9AGAR</name>
<feature type="region of interest" description="Disordered" evidence="12">
    <location>
        <begin position="20"/>
        <end position="62"/>
    </location>
</feature>
<evidence type="ECO:0000313" key="14">
    <source>
        <dbReference type="EMBL" id="KAF5363865.1"/>
    </source>
</evidence>
<dbReference type="Gene3D" id="1.10.10.10">
    <property type="entry name" value="Winged helix-like DNA-binding domain superfamily/Winged helix DNA-binding domain"/>
    <property type="match status" value="1"/>
</dbReference>
<keyword evidence="5" id="KW-0489">Methyltransferase</keyword>
<comment type="catalytic activity">
    <reaction evidence="11">
        <text>a 6-O-methyl-2'-deoxyguanosine in DNA + L-cysteinyl-[protein] = S-methyl-L-cysteinyl-[protein] + a 2'-deoxyguanosine in DNA</text>
        <dbReference type="Rhea" id="RHEA:24000"/>
        <dbReference type="Rhea" id="RHEA-COMP:10131"/>
        <dbReference type="Rhea" id="RHEA-COMP:10132"/>
        <dbReference type="Rhea" id="RHEA-COMP:11367"/>
        <dbReference type="Rhea" id="RHEA-COMP:11368"/>
        <dbReference type="ChEBI" id="CHEBI:29950"/>
        <dbReference type="ChEBI" id="CHEBI:82612"/>
        <dbReference type="ChEBI" id="CHEBI:85445"/>
        <dbReference type="ChEBI" id="CHEBI:85448"/>
        <dbReference type="EC" id="2.1.1.63"/>
    </reaction>
</comment>
<keyword evidence="7" id="KW-0227">DNA damage</keyword>
<protein>
    <recommendedName>
        <fullName evidence="4">Methylated-DNA--protein-cysteine methyltransferase</fullName>
        <ecNumber evidence="3">2.1.1.63</ecNumber>
    </recommendedName>
    <alternativeName>
        <fullName evidence="9">6-O-methylguanine-DNA methyltransferase</fullName>
    </alternativeName>
    <alternativeName>
        <fullName evidence="10">O-6-methylguanine-DNA-alkyltransferase</fullName>
    </alternativeName>
</protein>
<comment type="caution">
    <text evidence="14">The sequence shown here is derived from an EMBL/GenBank/DDBJ whole genome shotgun (WGS) entry which is preliminary data.</text>
</comment>
<feature type="compositionally biased region" description="Polar residues" evidence="12">
    <location>
        <begin position="25"/>
        <end position="45"/>
    </location>
</feature>
<dbReference type="PANTHER" id="PTHR10815:SF13">
    <property type="entry name" value="METHYLATED-DNA--PROTEIN-CYSTEINE METHYLTRANSFERASE"/>
    <property type="match status" value="1"/>
</dbReference>
<organism evidence="14 15">
    <name type="scientific">Leucocoprinus leucothites</name>
    <dbReference type="NCBI Taxonomy" id="201217"/>
    <lineage>
        <taxon>Eukaryota</taxon>
        <taxon>Fungi</taxon>
        <taxon>Dikarya</taxon>
        <taxon>Basidiomycota</taxon>
        <taxon>Agaricomycotina</taxon>
        <taxon>Agaricomycetes</taxon>
        <taxon>Agaricomycetidae</taxon>
        <taxon>Agaricales</taxon>
        <taxon>Agaricineae</taxon>
        <taxon>Agaricaceae</taxon>
        <taxon>Leucocoprinus</taxon>
    </lineage>
</organism>
<dbReference type="AlphaFoldDB" id="A0A8H5GFI0"/>
<dbReference type="NCBIfam" id="TIGR00589">
    <property type="entry name" value="ogt"/>
    <property type="match status" value="1"/>
</dbReference>
<evidence type="ECO:0000256" key="4">
    <source>
        <dbReference type="ARBA" id="ARBA00015377"/>
    </source>
</evidence>
<dbReference type="PANTHER" id="PTHR10815">
    <property type="entry name" value="METHYLATED-DNA--PROTEIN-CYSTEINE METHYLTRANSFERASE"/>
    <property type="match status" value="1"/>
</dbReference>
<reference evidence="14 15" key="1">
    <citation type="journal article" date="2020" name="ISME J.">
        <title>Uncovering the hidden diversity of litter-decomposition mechanisms in mushroom-forming fungi.</title>
        <authorList>
            <person name="Floudas D."/>
            <person name="Bentzer J."/>
            <person name="Ahren D."/>
            <person name="Johansson T."/>
            <person name="Persson P."/>
            <person name="Tunlid A."/>
        </authorList>
    </citation>
    <scope>NUCLEOTIDE SEQUENCE [LARGE SCALE GENOMIC DNA]</scope>
    <source>
        <strain evidence="14 15">CBS 146.42</strain>
    </source>
</reference>
<comment type="catalytic activity">
    <reaction evidence="1">
        <text>a 4-O-methyl-thymidine in DNA + L-cysteinyl-[protein] = a thymidine in DNA + S-methyl-L-cysteinyl-[protein]</text>
        <dbReference type="Rhea" id="RHEA:53428"/>
        <dbReference type="Rhea" id="RHEA-COMP:10131"/>
        <dbReference type="Rhea" id="RHEA-COMP:10132"/>
        <dbReference type="Rhea" id="RHEA-COMP:13555"/>
        <dbReference type="Rhea" id="RHEA-COMP:13556"/>
        <dbReference type="ChEBI" id="CHEBI:29950"/>
        <dbReference type="ChEBI" id="CHEBI:82612"/>
        <dbReference type="ChEBI" id="CHEBI:137386"/>
        <dbReference type="ChEBI" id="CHEBI:137387"/>
        <dbReference type="EC" id="2.1.1.63"/>
    </reaction>
</comment>
<dbReference type="GO" id="GO:0032259">
    <property type="term" value="P:methylation"/>
    <property type="evidence" value="ECO:0007669"/>
    <property type="project" value="UniProtKB-KW"/>
</dbReference>
<evidence type="ECO:0000256" key="11">
    <source>
        <dbReference type="ARBA" id="ARBA00049348"/>
    </source>
</evidence>
<evidence type="ECO:0000256" key="7">
    <source>
        <dbReference type="ARBA" id="ARBA00022763"/>
    </source>
</evidence>
<dbReference type="InterPro" id="IPR014048">
    <property type="entry name" value="MethylDNA_cys_MeTrfase_DNA-bd"/>
</dbReference>
<dbReference type="CDD" id="cd06445">
    <property type="entry name" value="ATase"/>
    <property type="match status" value="1"/>
</dbReference>
<keyword evidence="8" id="KW-0234">DNA repair</keyword>
<dbReference type="EMBL" id="JAACJO010000001">
    <property type="protein sequence ID" value="KAF5363865.1"/>
    <property type="molecule type" value="Genomic_DNA"/>
</dbReference>
<dbReference type="GO" id="GO:0003908">
    <property type="term" value="F:methylated-DNA-[protein]-cysteine S-methyltransferase activity"/>
    <property type="evidence" value="ECO:0007669"/>
    <property type="project" value="UniProtKB-EC"/>
</dbReference>
<sequence length="221" mass="24246">MPKAQSLKVLNREEFIYAPSRPKTPLSSVSSSAPNIPENGTSSTPAALRTTRAESTSKNSTDVEALDVTSEIQTAFPRGEAERLKYRTKEGKKVTPYQWDVYDFIMKIPRGKVTTYKIISDSIGGSARSAGGALKINPFAPYVPCHRVVASNFFIGGYCGQWAGRESSNTGGSVKPEDKDQHQIRRKIGFLKEEGVEVDGKGFLMTQKSVIWRPVLGSPPF</sequence>
<dbReference type="SUPFAM" id="SSF46767">
    <property type="entry name" value="Methylated DNA-protein cysteine methyltransferase, C-terminal domain"/>
    <property type="match status" value="1"/>
</dbReference>
<dbReference type="EC" id="2.1.1.63" evidence="3"/>
<evidence type="ECO:0000256" key="2">
    <source>
        <dbReference type="ARBA" id="ARBA00008711"/>
    </source>
</evidence>
<dbReference type="PROSITE" id="PS00374">
    <property type="entry name" value="MGMT"/>
    <property type="match status" value="1"/>
</dbReference>
<dbReference type="Pfam" id="PF01035">
    <property type="entry name" value="DNA_binding_1"/>
    <property type="match status" value="1"/>
</dbReference>
<comment type="similarity">
    <text evidence="2">Belongs to the MGMT family.</text>
</comment>
<dbReference type="Proteomes" id="UP000559027">
    <property type="component" value="Unassembled WGS sequence"/>
</dbReference>
<evidence type="ECO:0000256" key="10">
    <source>
        <dbReference type="ARBA" id="ARBA00031621"/>
    </source>
</evidence>
<dbReference type="InterPro" id="IPR036388">
    <property type="entry name" value="WH-like_DNA-bd_sf"/>
</dbReference>
<evidence type="ECO:0000313" key="15">
    <source>
        <dbReference type="Proteomes" id="UP000559027"/>
    </source>
</evidence>
<evidence type="ECO:0000256" key="5">
    <source>
        <dbReference type="ARBA" id="ARBA00022603"/>
    </source>
</evidence>
<evidence type="ECO:0000259" key="13">
    <source>
        <dbReference type="Pfam" id="PF01035"/>
    </source>
</evidence>
<dbReference type="InterPro" id="IPR036217">
    <property type="entry name" value="MethylDNA_cys_MeTrfase_DNAb"/>
</dbReference>
<evidence type="ECO:0000256" key="1">
    <source>
        <dbReference type="ARBA" id="ARBA00001286"/>
    </source>
</evidence>